<protein>
    <submittedName>
        <fullName evidence="1">5383_t:CDS:1</fullName>
    </submittedName>
</protein>
<reference evidence="1" key="1">
    <citation type="submission" date="2021-06" db="EMBL/GenBank/DDBJ databases">
        <authorList>
            <person name="Kallberg Y."/>
            <person name="Tangrot J."/>
            <person name="Rosling A."/>
        </authorList>
    </citation>
    <scope>NUCLEOTIDE SEQUENCE</scope>
    <source>
        <strain evidence="1">IN212</strain>
    </source>
</reference>
<name>A0A9N9I7K0_9GLOM</name>
<evidence type="ECO:0000313" key="2">
    <source>
        <dbReference type="Proteomes" id="UP000789396"/>
    </source>
</evidence>
<dbReference type="OrthoDB" id="2431859at2759"/>
<accession>A0A9N9I7K0</accession>
<dbReference type="Proteomes" id="UP000789396">
    <property type="component" value="Unassembled WGS sequence"/>
</dbReference>
<dbReference type="EMBL" id="CAJVPZ010025897">
    <property type="protein sequence ID" value="CAG8723971.1"/>
    <property type="molecule type" value="Genomic_DNA"/>
</dbReference>
<proteinExistence type="predicted"/>
<keyword evidence="2" id="KW-1185">Reference proteome</keyword>
<evidence type="ECO:0000313" key="1">
    <source>
        <dbReference type="EMBL" id="CAG8723971.1"/>
    </source>
</evidence>
<dbReference type="AlphaFoldDB" id="A0A9N9I7K0"/>
<comment type="caution">
    <text evidence="1">The sequence shown here is derived from an EMBL/GenBank/DDBJ whole genome shotgun (WGS) entry which is preliminary data.</text>
</comment>
<feature type="non-terminal residue" evidence="1">
    <location>
        <position position="235"/>
    </location>
</feature>
<sequence length="235" mass="27239">MSKNSKYAVWLVNKGQINPNFHYGPYVQDWWLQNFKISNNSRLTLPFRLNMSVITQINSHEFTLFIVNKPSNLLQPGFLCSVKEKIIDIYDTPSEAINSLYWELFETQTEHLGLAVFGFYNEEIVSEILTDILFFPLYIKVNNKITVVVSRISYSSREELLYAGSGYTSSLVMCRGSETYLILQQVLENHCSLRVFKGKIEIHQYVGETPTAVWIKYGMHQNKDHFALFGLKDLN</sequence>
<organism evidence="1 2">
    <name type="scientific">Racocetra fulgida</name>
    <dbReference type="NCBI Taxonomy" id="60492"/>
    <lineage>
        <taxon>Eukaryota</taxon>
        <taxon>Fungi</taxon>
        <taxon>Fungi incertae sedis</taxon>
        <taxon>Mucoromycota</taxon>
        <taxon>Glomeromycotina</taxon>
        <taxon>Glomeromycetes</taxon>
        <taxon>Diversisporales</taxon>
        <taxon>Gigasporaceae</taxon>
        <taxon>Racocetra</taxon>
    </lineage>
</organism>
<gene>
    <name evidence="1" type="ORF">RFULGI_LOCUS11653</name>
</gene>